<protein>
    <submittedName>
        <fullName evidence="2">Kinase-like protein</fullName>
    </submittedName>
</protein>
<keyword evidence="2" id="KW-0808">Transferase</keyword>
<dbReference type="CDD" id="cd05120">
    <property type="entry name" value="APH_ChoK_like"/>
    <property type="match status" value="1"/>
</dbReference>
<dbReference type="InterPro" id="IPR051678">
    <property type="entry name" value="AGP_Transferase"/>
</dbReference>
<evidence type="ECO:0000259" key="1">
    <source>
        <dbReference type="Pfam" id="PF01636"/>
    </source>
</evidence>
<dbReference type="InterPro" id="IPR002575">
    <property type="entry name" value="Aminoglycoside_PTrfase"/>
</dbReference>
<proteinExistence type="predicted"/>
<evidence type="ECO:0000313" key="2">
    <source>
        <dbReference type="EMBL" id="KAF1955727.1"/>
    </source>
</evidence>
<dbReference type="Gene3D" id="3.90.1200.10">
    <property type="match status" value="1"/>
</dbReference>
<dbReference type="Pfam" id="PF01636">
    <property type="entry name" value="APH"/>
    <property type="match status" value="1"/>
</dbReference>
<keyword evidence="3" id="KW-1185">Reference proteome</keyword>
<name>A0A6A5U3K2_9PLEO</name>
<feature type="domain" description="Aminoglycoside phosphotransferase" evidence="1">
    <location>
        <begin position="13"/>
        <end position="214"/>
    </location>
</feature>
<dbReference type="InterPro" id="IPR011009">
    <property type="entry name" value="Kinase-like_dom_sf"/>
</dbReference>
<organism evidence="2 3">
    <name type="scientific">Byssothecium circinans</name>
    <dbReference type="NCBI Taxonomy" id="147558"/>
    <lineage>
        <taxon>Eukaryota</taxon>
        <taxon>Fungi</taxon>
        <taxon>Dikarya</taxon>
        <taxon>Ascomycota</taxon>
        <taxon>Pezizomycotina</taxon>
        <taxon>Dothideomycetes</taxon>
        <taxon>Pleosporomycetidae</taxon>
        <taxon>Pleosporales</taxon>
        <taxon>Massarineae</taxon>
        <taxon>Massarinaceae</taxon>
        <taxon>Byssothecium</taxon>
    </lineage>
</organism>
<accession>A0A6A5U3K2</accession>
<dbReference type="GO" id="GO:0016301">
    <property type="term" value="F:kinase activity"/>
    <property type="evidence" value="ECO:0007669"/>
    <property type="project" value="UniProtKB-KW"/>
</dbReference>
<sequence>MVLKVGQYIRVSEAEALRFIRNQTSIPVPQVYDAYEREGIGYIFMSKAEGFPLSKLWRQFTEPKRAFVIEQLKEHVQSMRNLTGDFYGSIGHLASEDIFFHHLCVAKPGEQKYGPFSSRKEYNDGLVRALHNSRPPGEFNNEDKTLAARVRALTNEEKIFSHGDLHVGNIFADDDGKVTSIIDWGGAGFSIPERDYLEARLRAKDATWEAALEAIFSDDAKVNYDILKELNNALVRYSGL</sequence>
<dbReference type="PANTHER" id="PTHR21310">
    <property type="entry name" value="AMINOGLYCOSIDE PHOSPHOTRANSFERASE-RELATED-RELATED"/>
    <property type="match status" value="1"/>
</dbReference>
<keyword evidence="2" id="KW-0418">Kinase</keyword>
<reference evidence="2" key="1">
    <citation type="journal article" date="2020" name="Stud. Mycol.">
        <title>101 Dothideomycetes genomes: a test case for predicting lifestyles and emergence of pathogens.</title>
        <authorList>
            <person name="Haridas S."/>
            <person name="Albert R."/>
            <person name="Binder M."/>
            <person name="Bloem J."/>
            <person name="Labutti K."/>
            <person name="Salamov A."/>
            <person name="Andreopoulos B."/>
            <person name="Baker S."/>
            <person name="Barry K."/>
            <person name="Bills G."/>
            <person name="Bluhm B."/>
            <person name="Cannon C."/>
            <person name="Castanera R."/>
            <person name="Culley D."/>
            <person name="Daum C."/>
            <person name="Ezra D."/>
            <person name="Gonzalez J."/>
            <person name="Henrissat B."/>
            <person name="Kuo A."/>
            <person name="Liang C."/>
            <person name="Lipzen A."/>
            <person name="Lutzoni F."/>
            <person name="Magnuson J."/>
            <person name="Mondo S."/>
            <person name="Nolan M."/>
            <person name="Ohm R."/>
            <person name="Pangilinan J."/>
            <person name="Park H.-J."/>
            <person name="Ramirez L."/>
            <person name="Alfaro M."/>
            <person name="Sun H."/>
            <person name="Tritt A."/>
            <person name="Yoshinaga Y."/>
            <person name="Zwiers L.-H."/>
            <person name="Turgeon B."/>
            <person name="Goodwin S."/>
            <person name="Spatafora J."/>
            <person name="Crous P."/>
            <person name="Grigoriev I."/>
        </authorList>
    </citation>
    <scope>NUCLEOTIDE SEQUENCE</scope>
    <source>
        <strain evidence="2">CBS 675.92</strain>
    </source>
</reference>
<dbReference type="Gene3D" id="3.30.200.150">
    <property type="match status" value="1"/>
</dbReference>
<dbReference type="Proteomes" id="UP000800035">
    <property type="component" value="Unassembled WGS sequence"/>
</dbReference>
<dbReference type="AlphaFoldDB" id="A0A6A5U3K2"/>
<dbReference type="SUPFAM" id="SSF56112">
    <property type="entry name" value="Protein kinase-like (PK-like)"/>
    <property type="match status" value="1"/>
</dbReference>
<gene>
    <name evidence="2" type="ORF">CC80DRAFT_414099</name>
</gene>
<dbReference type="PANTHER" id="PTHR21310:SF15">
    <property type="entry name" value="AMINOGLYCOSIDE PHOSPHOTRANSFERASE DOMAIN-CONTAINING PROTEIN"/>
    <property type="match status" value="1"/>
</dbReference>
<dbReference type="OrthoDB" id="2906425at2759"/>
<evidence type="ECO:0000313" key="3">
    <source>
        <dbReference type="Proteomes" id="UP000800035"/>
    </source>
</evidence>
<dbReference type="EMBL" id="ML976993">
    <property type="protein sequence ID" value="KAF1955727.1"/>
    <property type="molecule type" value="Genomic_DNA"/>
</dbReference>